<feature type="transmembrane region" description="Helical" evidence="7">
    <location>
        <begin position="211"/>
        <end position="233"/>
    </location>
</feature>
<feature type="transmembrane region" description="Helical" evidence="7">
    <location>
        <begin position="78"/>
        <end position="96"/>
    </location>
</feature>
<dbReference type="EC" id="2.7.8.13" evidence="7 8"/>
<keyword evidence="3 7" id="KW-0808">Transferase</keyword>
<keyword evidence="7" id="KW-1003">Cell membrane</keyword>
<dbReference type="PANTHER" id="PTHR22926">
    <property type="entry name" value="PHOSPHO-N-ACETYLMURAMOYL-PENTAPEPTIDE-TRANSFERASE"/>
    <property type="match status" value="1"/>
</dbReference>
<dbReference type="HAMAP" id="MF_00038">
    <property type="entry name" value="MraY"/>
    <property type="match status" value="1"/>
</dbReference>
<feature type="transmembrane region" description="Helical" evidence="7">
    <location>
        <begin position="240"/>
        <end position="260"/>
    </location>
</feature>
<dbReference type="Proteomes" id="UP000264006">
    <property type="component" value="Chromosome"/>
</dbReference>
<dbReference type="PROSITE" id="PS01348">
    <property type="entry name" value="MRAY_2"/>
    <property type="match status" value="1"/>
</dbReference>
<dbReference type="KEGG" id="euz:DVS28_a2956"/>
<comment type="pathway">
    <text evidence="7">Cell wall biogenesis; peptidoglycan biosynthesis.</text>
</comment>
<evidence type="ECO:0000256" key="3">
    <source>
        <dbReference type="ARBA" id="ARBA00022679"/>
    </source>
</evidence>
<dbReference type="GO" id="GO:0008963">
    <property type="term" value="F:phospho-N-acetylmuramoyl-pentapeptide-transferase activity"/>
    <property type="evidence" value="ECO:0007669"/>
    <property type="project" value="UniProtKB-UniRule"/>
</dbReference>
<keyword evidence="7" id="KW-0133">Cell shape</keyword>
<dbReference type="GO" id="GO:0005886">
    <property type="term" value="C:plasma membrane"/>
    <property type="evidence" value="ECO:0007669"/>
    <property type="project" value="UniProtKB-SubCell"/>
</dbReference>
<keyword evidence="7" id="KW-0573">Peptidoglycan synthesis</keyword>
<protein>
    <recommendedName>
        <fullName evidence="7 8">Phospho-N-acetylmuramoyl-pentapeptide-transferase</fullName>
        <ecNumber evidence="7 8">2.7.8.13</ecNumber>
    </recommendedName>
    <alternativeName>
        <fullName evidence="7">UDP-MurNAc-pentapeptide phosphotransferase</fullName>
    </alternativeName>
</protein>
<dbReference type="GO" id="GO:0009252">
    <property type="term" value="P:peptidoglycan biosynthetic process"/>
    <property type="evidence" value="ECO:0007669"/>
    <property type="project" value="UniProtKB-UniRule"/>
</dbReference>
<dbReference type="GO" id="GO:0051992">
    <property type="term" value="F:UDP-N-acetylmuramoyl-L-alanyl-D-glutamyl-meso-2,6-diaminopimelyl-D-alanyl-D-alanine:undecaprenyl-phosphate transferase activity"/>
    <property type="evidence" value="ECO:0007669"/>
    <property type="project" value="RHEA"/>
</dbReference>
<comment type="cofactor">
    <cofactor evidence="7 9">
        <name>Mg(2+)</name>
        <dbReference type="ChEBI" id="CHEBI:18420"/>
    </cofactor>
</comment>
<gene>
    <name evidence="7" type="primary">mraY</name>
    <name evidence="10" type="ORF">DVS28_a2956</name>
</gene>
<feature type="transmembrane region" description="Helical" evidence="7">
    <location>
        <begin position="153"/>
        <end position="172"/>
    </location>
</feature>
<dbReference type="NCBIfam" id="TIGR00445">
    <property type="entry name" value="mraY"/>
    <property type="match status" value="1"/>
</dbReference>
<name>A0A346XZI8_9ACTN</name>
<keyword evidence="7" id="KW-0961">Cell wall biogenesis/degradation</keyword>
<dbReference type="InterPro" id="IPR018480">
    <property type="entry name" value="PNAcMuramoyl-5peptid_Trfase_CS"/>
</dbReference>
<dbReference type="CDD" id="cd06852">
    <property type="entry name" value="GT_MraY"/>
    <property type="match status" value="1"/>
</dbReference>
<dbReference type="Pfam" id="PF10555">
    <property type="entry name" value="MraY_sig1"/>
    <property type="match status" value="1"/>
</dbReference>
<feature type="transmembrane region" description="Helical" evidence="7">
    <location>
        <begin position="6"/>
        <end position="26"/>
    </location>
</feature>
<dbReference type="RefSeq" id="WP_114592096.1">
    <property type="nucleotide sequence ID" value="NZ_CP031165.1"/>
</dbReference>
<comment type="catalytic activity">
    <reaction evidence="7">
        <text>UDP-N-acetyl-alpha-D-muramoyl-L-alanyl-gamma-D-glutamyl-meso-2,6-diaminopimeloyl-D-alanyl-D-alanine + di-trans,octa-cis-undecaprenyl phosphate = di-trans,octa-cis-undecaprenyl diphospho-N-acetyl-alpha-D-muramoyl-L-alanyl-D-glutamyl-meso-2,6-diaminopimeloyl-D-alanyl-D-alanine + UMP</text>
        <dbReference type="Rhea" id="RHEA:28386"/>
        <dbReference type="ChEBI" id="CHEBI:57865"/>
        <dbReference type="ChEBI" id="CHEBI:60392"/>
        <dbReference type="ChEBI" id="CHEBI:61386"/>
        <dbReference type="ChEBI" id="CHEBI:61387"/>
        <dbReference type="EC" id="2.7.8.13"/>
    </reaction>
</comment>
<feature type="transmembrane region" description="Helical" evidence="7">
    <location>
        <begin position="52"/>
        <end position="72"/>
    </location>
</feature>
<feature type="binding site" evidence="9">
    <location>
        <position position="244"/>
    </location>
    <ligand>
        <name>Mg(2+)</name>
        <dbReference type="ChEBI" id="CHEBI:18420"/>
    </ligand>
</feature>
<keyword evidence="7" id="KW-0131">Cell cycle</keyword>
<organism evidence="10 11">
    <name type="scientific">Euzebya pacifica</name>
    <dbReference type="NCBI Taxonomy" id="1608957"/>
    <lineage>
        <taxon>Bacteria</taxon>
        <taxon>Bacillati</taxon>
        <taxon>Actinomycetota</taxon>
        <taxon>Nitriliruptoria</taxon>
        <taxon>Euzebyales</taxon>
    </lineage>
</organism>
<evidence type="ECO:0000256" key="2">
    <source>
        <dbReference type="ARBA" id="ARBA00005583"/>
    </source>
</evidence>
<accession>A0A346XZI8</accession>
<evidence type="ECO:0000256" key="9">
    <source>
        <dbReference type="PIRSR" id="PIRSR600715-1"/>
    </source>
</evidence>
<evidence type="ECO:0000256" key="6">
    <source>
        <dbReference type="ARBA" id="ARBA00023136"/>
    </source>
</evidence>
<dbReference type="GO" id="GO:0008360">
    <property type="term" value="P:regulation of cell shape"/>
    <property type="evidence" value="ECO:0007669"/>
    <property type="project" value="UniProtKB-KW"/>
</dbReference>
<feature type="binding site" evidence="9">
    <location>
        <position position="171"/>
    </location>
    <ligand>
        <name>Mg(2+)</name>
        <dbReference type="ChEBI" id="CHEBI:18420"/>
    </ligand>
</feature>
<evidence type="ECO:0000256" key="1">
    <source>
        <dbReference type="ARBA" id="ARBA00004141"/>
    </source>
</evidence>
<keyword evidence="7 9" id="KW-0460">Magnesium</keyword>
<keyword evidence="6 7" id="KW-0472">Membrane</keyword>
<dbReference type="Pfam" id="PF00953">
    <property type="entry name" value="Glycos_transf_4"/>
    <property type="match status" value="1"/>
</dbReference>
<keyword evidence="7 9" id="KW-0479">Metal-binding</keyword>
<evidence type="ECO:0000256" key="4">
    <source>
        <dbReference type="ARBA" id="ARBA00022692"/>
    </source>
</evidence>
<dbReference type="PANTHER" id="PTHR22926:SF5">
    <property type="entry name" value="PHOSPHO-N-ACETYLMURAMOYL-PENTAPEPTIDE-TRANSFERASE HOMOLOG"/>
    <property type="match status" value="1"/>
</dbReference>
<dbReference type="GO" id="GO:0046872">
    <property type="term" value="F:metal ion binding"/>
    <property type="evidence" value="ECO:0007669"/>
    <property type="project" value="UniProtKB-KW"/>
</dbReference>
<feature type="transmembrane region" description="Helical" evidence="7">
    <location>
        <begin position="266"/>
        <end position="288"/>
    </location>
</feature>
<keyword evidence="5 7" id="KW-1133">Transmembrane helix</keyword>
<evidence type="ECO:0000313" key="10">
    <source>
        <dbReference type="EMBL" id="AXV07635.1"/>
    </source>
</evidence>
<proteinExistence type="inferred from homology"/>
<comment type="function">
    <text evidence="7">Catalyzes the initial step of the lipid cycle reactions in the biosynthesis of the cell wall peptidoglycan: transfers peptidoglycan precursor phospho-MurNAc-pentapeptide from UDP-MurNAc-pentapeptide onto the lipid carrier undecaprenyl phosphate, yielding undecaprenyl-pyrophosphoryl-MurNAc-pentapeptide, known as lipid I.</text>
</comment>
<evidence type="ECO:0000313" key="11">
    <source>
        <dbReference type="Proteomes" id="UP000264006"/>
    </source>
</evidence>
<dbReference type="OrthoDB" id="9805475at2"/>
<evidence type="ECO:0000256" key="5">
    <source>
        <dbReference type="ARBA" id="ARBA00022989"/>
    </source>
</evidence>
<dbReference type="EMBL" id="CP031165">
    <property type="protein sequence ID" value="AXV07635.1"/>
    <property type="molecule type" value="Genomic_DNA"/>
</dbReference>
<feature type="transmembrane region" description="Helical" evidence="7">
    <location>
        <begin position="179"/>
        <end position="199"/>
    </location>
</feature>
<feature type="transmembrane region" description="Helical" evidence="7">
    <location>
        <begin position="116"/>
        <end position="133"/>
    </location>
</feature>
<comment type="subcellular location">
    <subcellularLocation>
        <location evidence="7">Cell membrane</location>
        <topology evidence="7">Multi-pass membrane protein</topology>
    </subcellularLocation>
    <subcellularLocation>
        <location evidence="1">Membrane</location>
        <topology evidence="1">Multi-pass membrane protein</topology>
    </subcellularLocation>
</comment>
<dbReference type="AlphaFoldDB" id="A0A346XZI8"/>
<keyword evidence="7" id="KW-0132">Cell division</keyword>
<dbReference type="GO" id="GO:0071555">
    <property type="term" value="P:cell wall organization"/>
    <property type="evidence" value="ECO:0007669"/>
    <property type="project" value="UniProtKB-KW"/>
</dbReference>
<evidence type="ECO:0000256" key="7">
    <source>
        <dbReference type="HAMAP-Rule" id="MF_00038"/>
    </source>
</evidence>
<evidence type="ECO:0000256" key="8">
    <source>
        <dbReference type="NCBIfam" id="TIGR00445"/>
    </source>
</evidence>
<sequence length="346" mass="36886">MRFILISASLSLVLSLIGTPAVIRFFRARELGQLIRDDGPQSHHTKRGTPTMGGTAIIIAALIAYAISAALAGRLDSAGGALAMATFAGMGAVGFLDDLIKLKQQRNLGLNKTAKFGGQALVAIVFAFGAQYVAETSTRLSFIGPLSLDFGPVLFPIFCFVILSATSNAVNLTDGLDGLASGVSAMVFGAYTIIAFWIFRHQLDYTNEAWIHADTLAIGAAAVMGATLGFLWWNAHPAKIFMGDTGSLALGGMLAALGVLTETELLLIILGGLFVAETVSVILQIAVFRLMGGRRLFRMAPFHHHFEQLGWHENQVIVRFWIIGGLCTAFGIGLFYAEYLSRAGSG</sequence>
<dbReference type="UniPathway" id="UPA00219"/>
<dbReference type="GO" id="GO:0051301">
    <property type="term" value="P:cell division"/>
    <property type="evidence" value="ECO:0007669"/>
    <property type="project" value="UniProtKB-KW"/>
</dbReference>
<feature type="transmembrane region" description="Helical" evidence="7">
    <location>
        <begin position="316"/>
        <end position="337"/>
    </location>
</feature>
<reference evidence="10 11" key="1">
    <citation type="submission" date="2018-09" db="EMBL/GenBank/DDBJ databases">
        <title>Complete genome sequence of Euzebya sp. DY32-46 isolated from seawater of Pacific Ocean.</title>
        <authorList>
            <person name="Xu L."/>
            <person name="Wu Y.-H."/>
            <person name="Xu X.-W."/>
        </authorList>
    </citation>
    <scope>NUCLEOTIDE SEQUENCE [LARGE SCALE GENOMIC DNA]</scope>
    <source>
        <strain evidence="10 11">DY32-46</strain>
    </source>
</reference>
<keyword evidence="4 7" id="KW-0812">Transmembrane</keyword>
<dbReference type="InterPro" id="IPR003524">
    <property type="entry name" value="PNAcMuramoyl-5peptid_Trfase"/>
</dbReference>
<dbReference type="InterPro" id="IPR000715">
    <property type="entry name" value="Glycosyl_transferase_4"/>
</dbReference>
<comment type="similarity">
    <text evidence="2 7">Belongs to the glycosyltransferase 4 family. MraY subfamily.</text>
</comment>
<keyword evidence="11" id="KW-1185">Reference proteome</keyword>